<protein>
    <submittedName>
        <fullName evidence="1">Transposase</fullName>
    </submittedName>
</protein>
<keyword evidence="2" id="KW-1185">Reference proteome</keyword>
<dbReference type="PATRIC" id="fig|1268072.3.peg.2391"/>
<reference evidence="1 2" key="1">
    <citation type="journal article" date="2014" name="PLoS Genet.">
        <title>Comparative Genomic Analysis of N2-Fixing and Non-N2-Fixing Paenibacillus spp.: Organization, Evolution and Expression of the Nitrogen Fixation Genes.</title>
        <authorList>
            <person name="Xie J.B."/>
            <person name="Du Z."/>
            <person name="Bai L."/>
            <person name="Tian C."/>
            <person name="Zhang Y."/>
            <person name="Xie J.Y."/>
            <person name="Wang T."/>
            <person name="Liu X."/>
            <person name="Chen X."/>
            <person name="Cheng Q."/>
            <person name="Chen S."/>
            <person name="Li J."/>
        </authorList>
    </citation>
    <scope>NUCLEOTIDE SEQUENCE [LARGE SCALE GENOMIC DNA]</scope>
    <source>
        <strain evidence="1 2">T27</strain>
    </source>
</reference>
<evidence type="ECO:0000313" key="2">
    <source>
        <dbReference type="Proteomes" id="UP000019772"/>
    </source>
</evidence>
<evidence type="ECO:0000313" key="1">
    <source>
        <dbReference type="EMBL" id="AHV97228.1"/>
    </source>
</evidence>
<dbReference type="RefSeq" id="WP_158442587.1">
    <property type="nucleotide sequence ID" value="NZ_CP004078.1"/>
</dbReference>
<organism evidence="1 2">
    <name type="scientific">Paenibacillus sabinae T27</name>
    <dbReference type="NCBI Taxonomy" id="1268072"/>
    <lineage>
        <taxon>Bacteria</taxon>
        <taxon>Bacillati</taxon>
        <taxon>Bacillota</taxon>
        <taxon>Bacilli</taxon>
        <taxon>Bacillales</taxon>
        <taxon>Paenibacillaceae</taxon>
        <taxon>Paenibacillus</taxon>
    </lineage>
</organism>
<dbReference type="HOGENOM" id="CLU_215397_0_0_9"/>
<dbReference type="KEGG" id="psab:PSAB_11500"/>
<dbReference type="OrthoDB" id="2236403at2"/>
<dbReference type="EMBL" id="CP004078">
    <property type="protein sequence ID" value="AHV97228.1"/>
    <property type="molecule type" value="Genomic_DNA"/>
</dbReference>
<dbReference type="Proteomes" id="UP000019772">
    <property type="component" value="Chromosome"/>
</dbReference>
<sequence>MLPRLPKYKQYQALLGDRNSFSKTDTDATFMRMKEDQVTVDQKRRAAILQ</sequence>
<gene>
    <name evidence="1" type="ORF">PSAB_11500</name>
</gene>
<proteinExistence type="predicted"/>
<dbReference type="AlphaFoldDB" id="X4ZYG7"/>
<name>X4ZYG7_9BACL</name>
<accession>X4ZYG7</accession>